<evidence type="ECO:0000313" key="4">
    <source>
        <dbReference type="Proteomes" id="UP000218615"/>
    </source>
</evidence>
<feature type="binding site" evidence="2">
    <location>
        <position position="83"/>
    </location>
    <ligand>
        <name>substrate</name>
    </ligand>
</feature>
<dbReference type="Gene3D" id="3.40.1180.10">
    <property type="entry name" value="Decaprenyl diphosphate synthase-like"/>
    <property type="match status" value="1"/>
</dbReference>
<feature type="binding site" evidence="2">
    <location>
        <position position="206"/>
    </location>
    <ligand>
        <name>substrate</name>
    </ligand>
</feature>
<feature type="binding site" evidence="2">
    <location>
        <begin position="212"/>
        <end position="214"/>
    </location>
    <ligand>
        <name>substrate</name>
    </ligand>
</feature>
<feature type="binding site" evidence="2">
    <location>
        <position position="34"/>
    </location>
    <ligand>
        <name>Mg(2+)</name>
        <dbReference type="ChEBI" id="CHEBI:18420"/>
    </ligand>
</feature>
<dbReference type="SUPFAM" id="SSF64005">
    <property type="entry name" value="Undecaprenyl diphosphate synthase"/>
    <property type="match status" value="1"/>
</dbReference>
<dbReference type="GO" id="GO:0016094">
    <property type="term" value="P:polyprenol biosynthetic process"/>
    <property type="evidence" value="ECO:0007669"/>
    <property type="project" value="TreeGrafter"/>
</dbReference>
<name>A0A284VQT3_9EURY</name>
<feature type="binding site" evidence="2">
    <location>
        <position position="225"/>
    </location>
    <ligand>
        <name>Mg(2+)</name>
        <dbReference type="ChEBI" id="CHEBI:18420"/>
    </ligand>
</feature>
<comment type="similarity">
    <text evidence="2">Belongs to the UPP synthase family.</text>
</comment>
<dbReference type="CDD" id="cd00475">
    <property type="entry name" value="Cis_IPPS"/>
    <property type="match status" value="1"/>
</dbReference>
<dbReference type="PANTHER" id="PTHR10291">
    <property type="entry name" value="DEHYDRODOLICHYL DIPHOSPHATE SYNTHASE FAMILY MEMBER"/>
    <property type="match status" value="1"/>
</dbReference>
<comment type="function">
    <text evidence="2">Catalyzes the sequential condensation of isopentenyl diphosphate (IPP) with geranylgeranyl diphosphate (GGPP) to yield (2Z,6Z,10Z,14Z,18Z,22Z,26Z,30E,34E,38E)-undecaprenyl diphosphate (tritrans,heptacis-UPP). It is probably the precursor of glycosyl carrier lipids.</text>
</comment>
<evidence type="ECO:0000313" key="3">
    <source>
        <dbReference type="EMBL" id="SNQ61527.1"/>
    </source>
</evidence>
<dbReference type="Proteomes" id="UP000218615">
    <property type="component" value="Unassembled WGS sequence"/>
</dbReference>
<dbReference type="InterPro" id="IPR018520">
    <property type="entry name" value="UPP_synth-like_CS"/>
</dbReference>
<feature type="active site" evidence="2">
    <location>
        <position position="34"/>
    </location>
</feature>
<dbReference type="InterPro" id="IPR001441">
    <property type="entry name" value="UPP_synth-like"/>
</dbReference>
<feature type="binding site" evidence="2">
    <location>
        <position position="85"/>
    </location>
    <ligand>
        <name>substrate</name>
    </ligand>
</feature>
<dbReference type="HAMAP" id="MF_01139">
    <property type="entry name" value="ISPT"/>
    <property type="match status" value="1"/>
</dbReference>
<evidence type="ECO:0000256" key="1">
    <source>
        <dbReference type="ARBA" id="ARBA00022679"/>
    </source>
</evidence>
<keyword evidence="4" id="KW-1185">Reference proteome</keyword>
<dbReference type="InterPro" id="IPR036424">
    <property type="entry name" value="UPP_synth-like_sf"/>
</dbReference>
<feature type="active site" description="Proton acceptor" evidence="2">
    <location>
        <position position="82"/>
    </location>
</feature>
<sequence length="315" mass="36389">MNFVGNLLYGGYEALLTNEIKDKPVPSHVAIIMDGNRRFAQKYGLAKYYGHFKGADTTERVLDWSFDLGIRQLTVYAFSTENFTRSEEEKNQLFELIGIKFDEICSDKRTHQRRMRVRVIGSTDHLPSSLRTAAKHAEDVTKHYNGVYLNVALAYGGRQELVDTTRALALKIKNGKLSLRDINEETISRNLYPSSGSVPCVDLIIRTGGDERISNFLPWQANGNECAAYFCAPFWPEFRKIDFLRAIRTYQTREHERQKNTIMRVVKMLSYYGKVEVEDVIRISRKFIAIPKDEVISILHELAHHNVVIYNMIKW</sequence>
<keyword evidence="2" id="KW-0479">Metal-binding</keyword>
<dbReference type="PROSITE" id="PS01066">
    <property type="entry name" value="UPP_SYNTHASE"/>
    <property type="match status" value="1"/>
</dbReference>
<protein>
    <recommendedName>
        <fullName evidence="2">Tritrans,polycis-undecaprenyl-diphosphate synthase (geranylgeranyl-diphosphate specific)</fullName>
        <ecNumber evidence="2">2.5.1.89</ecNumber>
    </recommendedName>
    <alternativeName>
        <fullName evidence="2">Undecaprenyl diphosphate synthase</fullName>
        <shortName evidence="2">UDS</shortName>
    </alternativeName>
    <alternativeName>
        <fullName evidence="2">Undecaprenyl pyrophosphate synthase</fullName>
        <shortName evidence="2">UPP synthase</shortName>
    </alternativeName>
</protein>
<feature type="binding site" evidence="2">
    <location>
        <position position="39"/>
    </location>
    <ligand>
        <name>substrate</name>
    </ligand>
</feature>
<organism evidence="3 4">
    <name type="scientific">Candidatus Methanoperedens nitratireducens</name>
    <dbReference type="NCBI Taxonomy" id="1392998"/>
    <lineage>
        <taxon>Archaea</taxon>
        <taxon>Methanobacteriati</taxon>
        <taxon>Methanobacteriota</taxon>
        <taxon>Stenosarchaea group</taxon>
        <taxon>Methanomicrobia</taxon>
        <taxon>Methanosarcinales</taxon>
        <taxon>ANME-2 cluster</taxon>
        <taxon>Candidatus Methanoperedentaceae</taxon>
        <taxon>Candidatus Methanoperedens</taxon>
    </lineage>
</organism>
<gene>
    <name evidence="2 3" type="primary">uppS</name>
    <name evidence="3" type="ORF">MNV_390004</name>
</gene>
<accession>A0A284VQT3</accession>
<comment type="catalytic activity">
    <reaction evidence="2">
        <text>geranylgeranyl diphosphate + 7 isopentenyl diphosphate = tri-trans,hepta-cis-undecaprenyl diphosphate + 7 diphosphate</text>
        <dbReference type="Rhea" id="RHEA:27622"/>
        <dbReference type="ChEBI" id="CHEBI:33019"/>
        <dbReference type="ChEBI" id="CHEBI:57533"/>
        <dbReference type="ChEBI" id="CHEBI:60388"/>
        <dbReference type="ChEBI" id="CHEBI:128769"/>
        <dbReference type="EC" id="2.5.1.89"/>
    </reaction>
</comment>
<dbReference type="EMBL" id="FZMP01000184">
    <property type="protein sequence ID" value="SNQ61527.1"/>
    <property type="molecule type" value="Genomic_DNA"/>
</dbReference>
<dbReference type="NCBIfam" id="TIGR00055">
    <property type="entry name" value="uppS"/>
    <property type="match status" value="1"/>
</dbReference>
<proteinExistence type="inferred from homology"/>
<dbReference type="Pfam" id="PF01255">
    <property type="entry name" value="Prenyltransf"/>
    <property type="match status" value="1"/>
</dbReference>
<dbReference type="GO" id="GO:0045547">
    <property type="term" value="F:ditrans,polycis-polyprenyl diphosphate synthase [(2E,6E)-farnesyl diphosphate specific] activity"/>
    <property type="evidence" value="ECO:0007669"/>
    <property type="project" value="TreeGrafter"/>
</dbReference>
<feature type="binding site" evidence="2">
    <location>
        <position position="47"/>
    </location>
    <ligand>
        <name>substrate</name>
    </ligand>
</feature>
<feature type="binding site" evidence="2">
    <location>
        <begin position="35"/>
        <end position="38"/>
    </location>
    <ligand>
        <name>substrate</name>
    </ligand>
</feature>
<feature type="binding site" evidence="2">
    <location>
        <position position="51"/>
    </location>
    <ligand>
        <name>substrate</name>
    </ligand>
</feature>
<dbReference type="AlphaFoldDB" id="A0A284VQT3"/>
<keyword evidence="1 2" id="KW-0808">Transferase</keyword>
<evidence type="ECO:0000256" key="2">
    <source>
        <dbReference type="HAMAP-Rule" id="MF_01139"/>
    </source>
</evidence>
<comment type="subunit">
    <text evidence="2">Homodimer.</text>
</comment>
<reference evidence="4" key="1">
    <citation type="submission" date="2017-06" db="EMBL/GenBank/DDBJ databases">
        <authorList>
            <person name="Cremers G."/>
        </authorList>
    </citation>
    <scope>NUCLEOTIDE SEQUENCE [LARGE SCALE GENOMIC DNA]</scope>
</reference>
<keyword evidence="2" id="KW-0460">Magnesium</keyword>
<dbReference type="EC" id="2.5.1.89" evidence="2"/>
<dbReference type="STRING" id="1392998.ANME2D_00284"/>
<dbReference type="GO" id="GO:0000287">
    <property type="term" value="F:magnesium ion binding"/>
    <property type="evidence" value="ECO:0007669"/>
    <property type="project" value="UniProtKB-UniRule"/>
</dbReference>
<dbReference type="PANTHER" id="PTHR10291:SF43">
    <property type="entry name" value="DEHYDRODOLICHYL DIPHOSPHATE SYNTHASE COMPLEX SUBUNIT DHDDS"/>
    <property type="match status" value="1"/>
</dbReference>
<feature type="binding site" evidence="2">
    <location>
        <begin position="79"/>
        <end position="81"/>
    </location>
    <ligand>
        <name>substrate</name>
    </ligand>
</feature>
<comment type="cofactor">
    <cofactor evidence="2">
        <name>Mg(2+)</name>
        <dbReference type="ChEBI" id="CHEBI:18420"/>
    </cofactor>
    <text evidence="2">Binds 2 magnesium ions per subunit.</text>
</comment>